<evidence type="ECO:0000256" key="1">
    <source>
        <dbReference type="SAM" id="MobiDB-lite"/>
    </source>
</evidence>
<sequence length="260" mass="28513">MNSPSSQPPPSTSSSPSSSLSPLLPILNAFNHRHHNQHRLAHWWPVFRILRRTLRALVDDLALPSSSSPSSSSSFTSTSRARREASSQFSPPPRAIWLSKHFISRAYIAFSQLAADNQHAPLGLLLLAILSRVHAVLSQLLDHTTSTSTSTTTPSTTKTPSNSNNRSVDASNQDKGIAISRETHTPPVQPTERLRTLQTTTSARHSSDEPRSRDADREAVTTRKLSKTKSKEASPKDDQKKKKKKKAKGDELSSLFGSLA</sequence>
<comment type="caution">
    <text evidence="3">The sequence shown here is derived from an EMBL/GenBank/DDBJ whole genome shotgun (WGS) entry which is preliminary data.</text>
</comment>
<accession>A0ABY2GSN1</accession>
<feature type="region of interest" description="Disordered" evidence="1">
    <location>
        <begin position="1"/>
        <end position="20"/>
    </location>
</feature>
<feature type="compositionally biased region" description="Low complexity" evidence="1">
    <location>
        <begin position="144"/>
        <end position="165"/>
    </location>
</feature>
<evidence type="ECO:0000313" key="4">
    <source>
        <dbReference type="Proteomes" id="UP001642720"/>
    </source>
</evidence>
<dbReference type="GeneID" id="300581812"/>
<evidence type="ECO:0000313" key="3">
    <source>
        <dbReference type="EMBL" id="TFA97942.1"/>
    </source>
</evidence>
<feature type="compositionally biased region" description="Pro residues" evidence="1">
    <location>
        <begin position="1"/>
        <end position="11"/>
    </location>
</feature>
<reference evidence="3 4" key="1">
    <citation type="submission" date="2018-01" db="EMBL/GenBank/DDBJ databases">
        <title>Genome characterization of the sugarcane-associated fungus Trichoderma ghanense CCMA-1212 and their application in lignocelulose bioconversion.</title>
        <authorList>
            <person name="Steindorff A.S."/>
            <person name="Mendes T.D."/>
            <person name="Vilela E.S.D."/>
            <person name="Rodrigues D.S."/>
            <person name="Formighieri E.F."/>
            <person name="Melo I.S."/>
            <person name="Favaro L.C.L."/>
        </authorList>
    </citation>
    <scope>NUCLEOTIDE SEQUENCE [LARGE SCALE GENOMIC DNA]</scope>
    <source>
        <strain evidence="3 4">CCMA-1212</strain>
    </source>
</reference>
<dbReference type="InterPro" id="IPR047205">
    <property type="entry name" value="RMP1"/>
</dbReference>
<feature type="compositionally biased region" description="Basic and acidic residues" evidence="1">
    <location>
        <begin position="205"/>
        <end position="221"/>
    </location>
</feature>
<dbReference type="InterPro" id="IPR047204">
    <property type="entry name" value="RMP1_RBD"/>
</dbReference>
<dbReference type="Pfam" id="PF20945">
    <property type="entry name" value="RMP1"/>
    <property type="match status" value="1"/>
</dbReference>
<evidence type="ECO:0000259" key="2">
    <source>
        <dbReference type="Pfam" id="PF20945"/>
    </source>
</evidence>
<feature type="region of interest" description="Disordered" evidence="1">
    <location>
        <begin position="144"/>
        <end position="260"/>
    </location>
</feature>
<feature type="compositionally biased region" description="Low complexity" evidence="1">
    <location>
        <begin position="64"/>
        <end position="79"/>
    </location>
</feature>
<organism evidence="3 4">
    <name type="scientific">Trichoderma ghanense</name>
    <dbReference type="NCBI Taxonomy" id="65468"/>
    <lineage>
        <taxon>Eukaryota</taxon>
        <taxon>Fungi</taxon>
        <taxon>Dikarya</taxon>
        <taxon>Ascomycota</taxon>
        <taxon>Pezizomycotina</taxon>
        <taxon>Sordariomycetes</taxon>
        <taxon>Hypocreomycetidae</taxon>
        <taxon>Hypocreales</taxon>
        <taxon>Hypocreaceae</taxon>
        <taxon>Trichoderma</taxon>
    </lineage>
</organism>
<dbReference type="PANTHER" id="PTHR37792">
    <property type="entry name" value="RIBONUCLEASE MRP PROTEIN SUBUNIT RMP1"/>
    <property type="match status" value="1"/>
</dbReference>
<dbReference type="PANTHER" id="PTHR37792:SF1">
    <property type="entry name" value="RIBONUCLEASE MRP PROTEIN SUBUNIT RMP1"/>
    <property type="match status" value="1"/>
</dbReference>
<dbReference type="CDD" id="cd22573">
    <property type="entry name" value="RMP1_RBD"/>
    <property type="match status" value="1"/>
</dbReference>
<dbReference type="RefSeq" id="XP_073554144.1">
    <property type="nucleotide sequence ID" value="XM_073707362.1"/>
</dbReference>
<feature type="region of interest" description="Disordered" evidence="1">
    <location>
        <begin position="63"/>
        <end position="91"/>
    </location>
</feature>
<gene>
    <name evidence="3" type="ORF">CCMA1212_010313</name>
</gene>
<dbReference type="Proteomes" id="UP001642720">
    <property type="component" value="Unassembled WGS sequence"/>
</dbReference>
<protein>
    <recommendedName>
        <fullName evidence="2">RNase MRP protein 1 RNA binding domain-containing protein</fullName>
    </recommendedName>
</protein>
<proteinExistence type="predicted"/>
<name>A0ABY2GSN1_9HYPO</name>
<dbReference type="EMBL" id="PPTA01000025">
    <property type="protein sequence ID" value="TFA97942.1"/>
    <property type="molecule type" value="Genomic_DNA"/>
</dbReference>
<feature type="domain" description="RNase MRP protein 1 RNA binding" evidence="2">
    <location>
        <begin position="26"/>
        <end position="132"/>
    </location>
</feature>
<feature type="compositionally biased region" description="Basic and acidic residues" evidence="1">
    <location>
        <begin position="229"/>
        <end position="240"/>
    </location>
</feature>
<keyword evidence="4" id="KW-1185">Reference proteome</keyword>